<keyword evidence="5 10" id="KW-1133">Transmembrane helix</keyword>
<dbReference type="PRINTS" id="PR00901">
    <property type="entry name" value="PHEROMONEBAR"/>
</dbReference>
<dbReference type="InterPro" id="IPR000481">
    <property type="entry name" value="GPCR_Pheromne_B_alpha_rcpt"/>
</dbReference>
<keyword evidence="9" id="KW-0807">Transducer</keyword>
<organism evidence="11 12">
    <name type="scientific">Hermanssonia centrifuga</name>
    <dbReference type="NCBI Taxonomy" id="98765"/>
    <lineage>
        <taxon>Eukaryota</taxon>
        <taxon>Fungi</taxon>
        <taxon>Dikarya</taxon>
        <taxon>Basidiomycota</taxon>
        <taxon>Agaricomycotina</taxon>
        <taxon>Agaricomycetes</taxon>
        <taxon>Polyporales</taxon>
        <taxon>Meruliaceae</taxon>
        <taxon>Hermanssonia</taxon>
    </lineage>
</organism>
<dbReference type="PANTHER" id="PTHR28097:SF1">
    <property type="entry name" value="PHEROMONE A FACTOR RECEPTOR"/>
    <property type="match status" value="1"/>
</dbReference>
<dbReference type="CDD" id="cd14966">
    <property type="entry name" value="7tmD_STE3"/>
    <property type="match status" value="1"/>
</dbReference>
<dbReference type="PRINTS" id="PR00899">
    <property type="entry name" value="GPCRSTE3"/>
</dbReference>
<evidence type="ECO:0000313" key="12">
    <source>
        <dbReference type="Proteomes" id="UP000309038"/>
    </source>
</evidence>
<evidence type="ECO:0008006" key="13">
    <source>
        <dbReference type="Google" id="ProtNLM"/>
    </source>
</evidence>
<feature type="transmembrane region" description="Helical" evidence="10">
    <location>
        <begin position="272"/>
        <end position="291"/>
    </location>
</feature>
<feature type="transmembrane region" description="Helical" evidence="10">
    <location>
        <begin position="6"/>
        <end position="26"/>
    </location>
</feature>
<reference evidence="11 12" key="1">
    <citation type="submission" date="2019-02" db="EMBL/GenBank/DDBJ databases">
        <title>Genome sequencing of the rare red list fungi Phlebia centrifuga.</title>
        <authorList>
            <person name="Buettner E."/>
            <person name="Kellner H."/>
        </authorList>
    </citation>
    <scope>NUCLEOTIDE SEQUENCE [LARGE SCALE GENOMIC DNA]</scope>
    <source>
        <strain evidence="11 12">DSM 108282</strain>
    </source>
</reference>
<dbReference type="GO" id="GO:0005886">
    <property type="term" value="C:plasma membrane"/>
    <property type="evidence" value="ECO:0007669"/>
    <property type="project" value="TreeGrafter"/>
</dbReference>
<evidence type="ECO:0000256" key="5">
    <source>
        <dbReference type="ARBA" id="ARBA00022989"/>
    </source>
</evidence>
<feature type="transmembrane region" description="Helical" evidence="10">
    <location>
        <begin position="70"/>
        <end position="90"/>
    </location>
</feature>
<dbReference type="GO" id="GO:0004934">
    <property type="term" value="F:mating-type alpha-factor pheromone receptor activity"/>
    <property type="evidence" value="ECO:0007669"/>
    <property type="project" value="InterPro"/>
</dbReference>
<evidence type="ECO:0000256" key="2">
    <source>
        <dbReference type="ARBA" id="ARBA00011085"/>
    </source>
</evidence>
<feature type="transmembrane region" description="Helical" evidence="10">
    <location>
        <begin position="205"/>
        <end position="228"/>
    </location>
</feature>
<evidence type="ECO:0000256" key="1">
    <source>
        <dbReference type="ARBA" id="ARBA00004141"/>
    </source>
</evidence>
<dbReference type="AlphaFoldDB" id="A0A4S4K9G2"/>
<evidence type="ECO:0000256" key="3">
    <source>
        <dbReference type="ARBA" id="ARBA00022507"/>
    </source>
</evidence>
<evidence type="ECO:0000256" key="4">
    <source>
        <dbReference type="ARBA" id="ARBA00022692"/>
    </source>
</evidence>
<comment type="caution">
    <text evidence="11">The sequence shown here is derived from an EMBL/GenBank/DDBJ whole genome shotgun (WGS) entry which is preliminary data.</text>
</comment>
<feature type="transmembrane region" description="Helical" evidence="10">
    <location>
        <begin position="38"/>
        <end position="58"/>
    </location>
</feature>
<keyword evidence="3" id="KW-0589">Pheromone response</keyword>
<feature type="transmembrane region" description="Helical" evidence="10">
    <location>
        <begin position="111"/>
        <end position="134"/>
    </location>
</feature>
<evidence type="ECO:0000256" key="7">
    <source>
        <dbReference type="ARBA" id="ARBA00023136"/>
    </source>
</evidence>
<keyword evidence="4 10" id="KW-0812">Transmembrane</keyword>
<accession>A0A4S4K9G2</accession>
<evidence type="ECO:0000256" key="6">
    <source>
        <dbReference type="ARBA" id="ARBA00023040"/>
    </source>
</evidence>
<dbReference type="Proteomes" id="UP000309038">
    <property type="component" value="Unassembled WGS sequence"/>
</dbReference>
<evidence type="ECO:0000256" key="9">
    <source>
        <dbReference type="ARBA" id="ARBA00023224"/>
    </source>
</evidence>
<feature type="transmembrane region" description="Helical" evidence="10">
    <location>
        <begin position="162"/>
        <end position="184"/>
    </location>
</feature>
<dbReference type="InterPro" id="IPR001499">
    <property type="entry name" value="GPCR_STE3"/>
</dbReference>
<keyword evidence="12" id="KW-1185">Reference proteome</keyword>
<sequence>MSDPTYPAYPVLALTAAVLVIVPLPWHLQAWNAGTCLYMIWTSIACLNLGINSVIWRATAIDYAPVWCDISSRIIVASAVAIPAASLCIVRRLYKIASMQTVSISRAQRRNAVLVDLSIGVGIPLLQLVMQYIVSGHRYDIFAEIGCYPFTYNTPPAYPLSITWPIIIGLISAVYCILTLRAFLKRRAALTEMFLSNGSITAQRYLRLMALATMEILCTIPIATYGTYLNLTLYEVQPWISWSDTHFNYSHVNLYPSILWRMDRIGTVSLELSRSLPVFCALIFFCFFGFADEARRNYRKAYFAVISLFKPVNSPLRQFSTKHFSDI</sequence>
<gene>
    <name evidence="11" type="ORF">EW026_g6938</name>
</gene>
<dbReference type="Pfam" id="PF02076">
    <property type="entry name" value="STE3"/>
    <property type="match status" value="1"/>
</dbReference>
<comment type="subcellular location">
    <subcellularLocation>
        <location evidence="1">Membrane</location>
        <topology evidence="1">Multi-pass membrane protein</topology>
    </subcellularLocation>
</comment>
<evidence type="ECO:0000256" key="10">
    <source>
        <dbReference type="SAM" id="Phobius"/>
    </source>
</evidence>
<dbReference type="GO" id="GO:0000750">
    <property type="term" value="P:pheromone-dependent signal transduction involved in conjugation with cellular fusion"/>
    <property type="evidence" value="ECO:0007669"/>
    <property type="project" value="TreeGrafter"/>
</dbReference>
<keyword evidence="7 10" id="KW-0472">Membrane</keyword>
<dbReference type="EMBL" id="SGPJ01000430">
    <property type="protein sequence ID" value="THG94554.1"/>
    <property type="molecule type" value="Genomic_DNA"/>
</dbReference>
<keyword evidence="8" id="KW-0675">Receptor</keyword>
<keyword evidence="6" id="KW-0297">G-protein coupled receptor</keyword>
<protein>
    <recommendedName>
        <fullName evidence="13">Pheromone receptor</fullName>
    </recommendedName>
</protein>
<evidence type="ECO:0000313" key="11">
    <source>
        <dbReference type="EMBL" id="THG94554.1"/>
    </source>
</evidence>
<dbReference type="PANTHER" id="PTHR28097">
    <property type="entry name" value="PHEROMONE A FACTOR RECEPTOR"/>
    <property type="match status" value="1"/>
</dbReference>
<name>A0A4S4K9G2_9APHY</name>
<proteinExistence type="inferred from homology"/>
<evidence type="ECO:0000256" key="8">
    <source>
        <dbReference type="ARBA" id="ARBA00023170"/>
    </source>
</evidence>
<comment type="similarity">
    <text evidence="2">Belongs to the G-protein coupled receptor 4 family.</text>
</comment>